<dbReference type="InterPro" id="IPR041698">
    <property type="entry name" value="Methyltransf_25"/>
</dbReference>
<keyword evidence="3" id="KW-0489">Methyltransferase</keyword>
<dbReference type="Pfam" id="PF13649">
    <property type="entry name" value="Methyltransf_25"/>
    <property type="match status" value="1"/>
</dbReference>
<keyword evidence="4" id="KW-1185">Reference proteome</keyword>
<dbReference type="CDD" id="cd02440">
    <property type="entry name" value="AdoMet_MTases"/>
    <property type="match status" value="1"/>
</dbReference>
<dbReference type="EMBL" id="MCFF01000008">
    <property type="protein sequence ID" value="ORZ24993.1"/>
    <property type="molecule type" value="Genomic_DNA"/>
</dbReference>
<evidence type="ECO:0000313" key="4">
    <source>
        <dbReference type="Proteomes" id="UP000193648"/>
    </source>
</evidence>
<feature type="compositionally biased region" description="Low complexity" evidence="1">
    <location>
        <begin position="11"/>
        <end position="22"/>
    </location>
</feature>
<feature type="compositionally biased region" description="Low complexity" evidence="1">
    <location>
        <begin position="101"/>
        <end position="119"/>
    </location>
</feature>
<dbReference type="PANTHER" id="PTHR43591:SF24">
    <property type="entry name" value="2-METHOXY-6-POLYPRENYL-1,4-BENZOQUINOL METHYLASE, MITOCHONDRIAL"/>
    <property type="match status" value="1"/>
</dbReference>
<dbReference type="OrthoDB" id="2013972at2759"/>
<gene>
    <name evidence="3" type="ORF">BCR41DRAFT_348865</name>
</gene>
<dbReference type="PANTHER" id="PTHR43591">
    <property type="entry name" value="METHYLTRANSFERASE"/>
    <property type="match status" value="1"/>
</dbReference>
<proteinExistence type="predicted"/>
<feature type="region of interest" description="Disordered" evidence="1">
    <location>
        <begin position="53"/>
        <end position="139"/>
    </location>
</feature>
<evidence type="ECO:0000256" key="1">
    <source>
        <dbReference type="SAM" id="MobiDB-lite"/>
    </source>
</evidence>
<feature type="region of interest" description="Disordered" evidence="1">
    <location>
        <begin position="1"/>
        <end position="38"/>
    </location>
</feature>
<dbReference type="AlphaFoldDB" id="A0A1Y2GVA1"/>
<keyword evidence="3" id="KW-0808">Transferase</keyword>
<comment type="caution">
    <text evidence="3">The sequence shown here is derived from an EMBL/GenBank/DDBJ whole genome shotgun (WGS) entry which is preliminary data.</text>
</comment>
<accession>A0A1Y2GVA1</accession>
<feature type="compositionally biased region" description="Low complexity" evidence="1">
    <location>
        <begin position="73"/>
        <end position="85"/>
    </location>
</feature>
<evidence type="ECO:0000313" key="3">
    <source>
        <dbReference type="EMBL" id="ORZ24993.1"/>
    </source>
</evidence>
<dbReference type="GeneID" id="33565216"/>
<dbReference type="Proteomes" id="UP000193648">
    <property type="component" value="Unassembled WGS sequence"/>
</dbReference>
<name>A0A1Y2GVA1_9FUNG</name>
<evidence type="ECO:0000259" key="2">
    <source>
        <dbReference type="Pfam" id="PF13649"/>
    </source>
</evidence>
<reference evidence="3 4" key="1">
    <citation type="submission" date="2016-07" db="EMBL/GenBank/DDBJ databases">
        <title>Pervasive Adenine N6-methylation of Active Genes in Fungi.</title>
        <authorList>
            <consortium name="DOE Joint Genome Institute"/>
            <person name="Mondo S.J."/>
            <person name="Dannebaum R.O."/>
            <person name="Kuo R.C."/>
            <person name="Labutti K."/>
            <person name="Haridas S."/>
            <person name="Kuo A."/>
            <person name="Salamov A."/>
            <person name="Ahrendt S.R."/>
            <person name="Lipzen A."/>
            <person name="Sullivan W."/>
            <person name="Andreopoulos W.B."/>
            <person name="Clum A."/>
            <person name="Lindquist E."/>
            <person name="Daum C."/>
            <person name="Ramamoorthy G.K."/>
            <person name="Gryganskyi A."/>
            <person name="Culley D."/>
            <person name="Magnuson J.K."/>
            <person name="James T.Y."/>
            <person name="O'Malley M.A."/>
            <person name="Stajich J.E."/>
            <person name="Spatafora J.W."/>
            <person name="Visel A."/>
            <person name="Grigoriev I.V."/>
        </authorList>
    </citation>
    <scope>NUCLEOTIDE SEQUENCE [LARGE SCALE GENOMIC DNA]</scope>
    <source>
        <strain evidence="3 4">NRRL 3116</strain>
    </source>
</reference>
<organism evidence="3 4">
    <name type="scientific">Lobosporangium transversale</name>
    <dbReference type="NCBI Taxonomy" id="64571"/>
    <lineage>
        <taxon>Eukaryota</taxon>
        <taxon>Fungi</taxon>
        <taxon>Fungi incertae sedis</taxon>
        <taxon>Mucoromycota</taxon>
        <taxon>Mortierellomycotina</taxon>
        <taxon>Mortierellomycetes</taxon>
        <taxon>Mortierellales</taxon>
        <taxon>Mortierellaceae</taxon>
        <taxon>Lobosporangium</taxon>
    </lineage>
</organism>
<sequence length="464" mass="52111">MGATHSSTRATYNGTTGYYTTNPSAVNKYGGNAKGRRSFSKDHLHRQYNKNINNSCGQLHYPTSNTSSNNLHPSSASSPSSYPYYGHPQYNNTHNHHHHTTSSPLHVSPPTSSNASSHSSSRHRIFGRRRSSNQTVESLSSSLGSVATYFGSTPSNGALQPDPQHQNNNKPRYSEDCQSLSDSQEFRWLHGRRYHNTSSLYMLPNDTDEIDRLHLQHYLYKMVMGDKNIHVPIPKENSRVIDLGCGPATWTMDMATEMTSVNFVGVDISPIYPALIHPRNCNFYREDILQGIASQPDNCFDVVYQRNVTTGFTVEHWQRSFQEAFRLLKPGGWFESVESDCSVHSGGPFLNMCFDHVKLSMASRGVDPTVVRSLDRIMIATGFVDVQVKEYCVPLGEWGGKTGQLWKQNIISILETVKPHLAKAGRITEGQVGEMIQSMNRESKDYRAYQTIYVTYGRKPPSSS</sequence>
<dbReference type="GO" id="GO:0032259">
    <property type="term" value="P:methylation"/>
    <property type="evidence" value="ECO:0007669"/>
    <property type="project" value="UniProtKB-KW"/>
</dbReference>
<feature type="compositionally biased region" description="Polar residues" evidence="1">
    <location>
        <begin position="53"/>
        <end position="72"/>
    </location>
</feature>
<dbReference type="SUPFAM" id="SSF53335">
    <property type="entry name" value="S-adenosyl-L-methionine-dependent methyltransferases"/>
    <property type="match status" value="1"/>
</dbReference>
<feature type="domain" description="Methyltransferase" evidence="2">
    <location>
        <begin position="240"/>
        <end position="332"/>
    </location>
</feature>
<dbReference type="InParanoid" id="A0A1Y2GVA1"/>
<dbReference type="RefSeq" id="XP_021883974.1">
    <property type="nucleotide sequence ID" value="XM_022023372.1"/>
</dbReference>
<feature type="compositionally biased region" description="Polar residues" evidence="1">
    <location>
        <begin position="1"/>
        <end position="10"/>
    </location>
</feature>
<dbReference type="InterPro" id="IPR029063">
    <property type="entry name" value="SAM-dependent_MTases_sf"/>
</dbReference>
<dbReference type="GO" id="GO:0008168">
    <property type="term" value="F:methyltransferase activity"/>
    <property type="evidence" value="ECO:0007669"/>
    <property type="project" value="UniProtKB-KW"/>
</dbReference>
<protein>
    <submittedName>
        <fullName evidence="3">S-adenosyl-L-methionine-dependent methyltransferase</fullName>
    </submittedName>
</protein>
<feature type="region of interest" description="Disordered" evidence="1">
    <location>
        <begin position="151"/>
        <end position="176"/>
    </location>
</feature>
<dbReference type="STRING" id="64571.A0A1Y2GVA1"/>
<feature type="compositionally biased region" description="Basic residues" evidence="1">
    <location>
        <begin position="120"/>
        <end position="131"/>
    </location>
</feature>
<dbReference type="Gene3D" id="3.40.50.150">
    <property type="entry name" value="Vaccinia Virus protein VP39"/>
    <property type="match status" value="1"/>
</dbReference>